<accession>A0ABQ9GRL3</accession>
<dbReference type="Proteomes" id="UP001159363">
    <property type="component" value="Chromosome 9"/>
</dbReference>
<proteinExistence type="predicted"/>
<dbReference type="EMBL" id="JARBHB010000010">
    <property type="protein sequence ID" value="KAJ8874681.1"/>
    <property type="molecule type" value="Genomic_DNA"/>
</dbReference>
<comment type="caution">
    <text evidence="2">The sequence shown here is derived from an EMBL/GenBank/DDBJ whole genome shotgun (WGS) entry which is preliminary data.</text>
</comment>
<dbReference type="InterPro" id="IPR043502">
    <property type="entry name" value="DNA/RNA_pol_sf"/>
</dbReference>
<feature type="region of interest" description="Disordered" evidence="1">
    <location>
        <begin position="65"/>
        <end position="86"/>
    </location>
</feature>
<dbReference type="SUPFAM" id="SSF56672">
    <property type="entry name" value="DNA/RNA polymerases"/>
    <property type="match status" value="1"/>
</dbReference>
<evidence type="ECO:0008006" key="4">
    <source>
        <dbReference type="Google" id="ProtNLM"/>
    </source>
</evidence>
<gene>
    <name evidence="2" type="ORF">PR048_025547</name>
</gene>
<name>A0ABQ9GRL3_9NEOP</name>
<evidence type="ECO:0000313" key="3">
    <source>
        <dbReference type="Proteomes" id="UP001159363"/>
    </source>
</evidence>
<organism evidence="2 3">
    <name type="scientific">Dryococelus australis</name>
    <dbReference type="NCBI Taxonomy" id="614101"/>
    <lineage>
        <taxon>Eukaryota</taxon>
        <taxon>Metazoa</taxon>
        <taxon>Ecdysozoa</taxon>
        <taxon>Arthropoda</taxon>
        <taxon>Hexapoda</taxon>
        <taxon>Insecta</taxon>
        <taxon>Pterygota</taxon>
        <taxon>Neoptera</taxon>
        <taxon>Polyneoptera</taxon>
        <taxon>Phasmatodea</taxon>
        <taxon>Verophasmatodea</taxon>
        <taxon>Anareolatae</taxon>
        <taxon>Phasmatidae</taxon>
        <taxon>Eurycanthinae</taxon>
        <taxon>Dryococelus</taxon>
    </lineage>
</organism>
<protein>
    <recommendedName>
        <fullName evidence="4">Reverse transcriptase</fullName>
    </recommendedName>
</protein>
<reference evidence="2 3" key="1">
    <citation type="submission" date="2023-02" db="EMBL/GenBank/DDBJ databases">
        <title>LHISI_Scaffold_Assembly.</title>
        <authorList>
            <person name="Stuart O.P."/>
            <person name="Cleave R."/>
            <person name="Magrath M.J.L."/>
            <person name="Mikheyev A.S."/>
        </authorList>
    </citation>
    <scope>NUCLEOTIDE SEQUENCE [LARGE SCALE GENOMIC DNA]</scope>
    <source>
        <strain evidence="2">Daus_M_001</strain>
        <tissue evidence="2">Leg muscle</tissue>
    </source>
</reference>
<sequence length="86" mass="9932">MKGHADKFEEQWVIKEKVDEMLKEGVAELLNRWCNSHILLVPKKDGGIRFRMDFHPLNLVTESTHPSSTQIRMQEALRSAGSTPWT</sequence>
<dbReference type="Gene3D" id="3.10.10.10">
    <property type="entry name" value="HIV Type 1 Reverse Transcriptase, subunit A, domain 1"/>
    <property type="match status" value="1"/>
</dbReference>
<evidence type="ECO:0000313" key="2">
    <source>
        <dbReference type="EMBL" id="KAJ8874681.1"/>
    </source>
</evidence>
<evidence type="ECO:0000256" key="1">
    <source>
        <dbReference type="SAM" id="MobiDB-lite"/>
    </source>
</evidence>
<keyword evidence="3" id="KW-1185">Reference proteome</keyword>